<gene>
    <name evidence="2" type="ORF">SAMN05421640_3239</name>
</gene>
<dbReference type="InterPro" id="IPR004675">
    <property type="entry name" value="AhpD_core"/>
</dbReference>
<keyword evidence="2" id="KW-0575">Peroxidase</keyword>
<dbReference type="Proteomes" id="UP000198393">
    <property type="component" value="Unassembled WGS sequence"/>
</dbReference>
<dbReference type="NCBIfam" id="TIGR00778">
    <property type="entry name" value="ahpD_dom"/>
    <property type="match status" value="1"/>
</dbReference>
<sequence>MKNLEPLSIDQVSDETKEIFNGLKEKIGNVPNVYATIGNSSKALEGVLELNQTLSEGEFSGKEVETIALSSAQVNECNYCLSAHTTVGKMQGLTEEETVEIRNGEIEDKKLKALSELTKQMVESRGNPDQKLINNFFEVGYNKAALAELIGLIAVNAITNYTNHIAETDIDFPVAPELVHA</sequence>
<accession>A0A239LFR0</accession>
<dbReference type="Pfam" id="PF02627">
    <property type="entry name" value="CMD"/>
    <property type="match status" value="1"/>
</dbReference>
<dbReference type="Gene3D" id="1.20.1290.10">
    <property type="entry name" value="AhpD-like"/>
    <property type="match status" value="1"/>
</dbReference>
<organism evidence="2 3">
    <name type="scientific">Ekhidna lutea</name>
    <dbReference type="NCBI Taxonomy" id="447679"/>
    <lineage>
        <taxon>Bacteria</taxon>
        <taxon>Pseudomonadati</taxon>
        <taxon>Bacteroidota</taxon>
        <taxon>Cytophagia</taxon>
        <taxon>Cytophagales</taxon>
        <taxon>Reichenbachiellaceae</taxon>
        <taxon>Ekhidna</taxon>
    </lineage>
</organism>
<dbReference type="PANTHER" id="PTHR35446">
    <property type="entry name" value="SI:CH211-175M2.5"/>
    <property type="match status" value="1"/>
</dbReference>
<keyword evidence="2" id="KW-0560">Oxidoreductase</keyword>
<dbReference type="RefSeq" id="WP_179213443.1">
    <property type="nucleotide sequence ID" value="NZ_FZPD01000005.1"/>
</dbReference>
<reference evidence="2 3" key="1">
    <citation type="submission" date="2017-06" db="EMBL/GenBank/DDBJ databases">
        <authorList>
            <person name="Kim H.J."/>
            <person name="Triplett B.A."/>
        </authorList>
    </citation>
    <scope>NUCLEOTIDE SEQUENCE [LARGE SCALE GENOMIC DNA]</scope>
    <source>
        <strain evidence="2 3">DSM 19307</strain>
    </source>
</reference>
<evidence type="ECO:0000313" key="3">
    <source>
        <dbReference type="Proteomes" id="UP000198393"/>
    </source>
</evidence>
<protein>
    <submittedName>
        <fullName evidence="2">Alkylhydroperoxidase AhpD family core domain-containing protein</fullName>
    </submittedName>
</protein>
<evidence type="ECO:0000259" key="1">
    <source>
        <dbReference type="Pfam" id="PF02627"/>
    </source>
</evidence>
<feature type="domain" description="Carboxymuconolactone decarboxylase-like" evidence="1">
    <location>
        <begin position="48"/>
        <end position="102"/>
    </location>
</feature>
<dbReference type="InterPro" id="IPR003779">
    <property type="entry name" value="CMD-like"/>
</dbReference>
<dbReference type="AlphaFoldDB" id="A0A239LFR0"/>
<dbReference type="GO" id="GO:0051920">
    <property type="term" value="F:peroxiredoxin activity"/>
    <property type="evidence" value="ECO:0007669"/>
    <property type="project" value="InterPro"/>
</dbReference>
<keyword evidence="3" id="KW-1185">Reference proteome</keyword>
<dbReference type="EMBL" id="FZPD01000005">
    <property type="protein sequence ID" value="SNT29311.1"/>
    <property type="molecule type" value="Genomic_DNA"/>
</dbReference>
<evidence type="ECO:0000313" key="2">
    <source>
        <dbReference type="EMBL" id="SNT29311.1"/>
    </source>
</evidence>
<dbReference type="PANTHER" id="PTHR35446:SF3">
    <property type="entry name" value="CMD DOMAIN-CONTAINING PROTEIN"/>
    <property type="match status" value="1"/>
</dbReference>
<name>A0A239LFR0_EKHLU</name>
<dbReference type="InterPro" id="IPR029032">
    <property type="entry name" value="AhpD-like"/>
</dbReference>
<dbReference type="SUPFAM" id="SSF69118">
    <property type="entry name" value="AhpD-like"/>
    <property type="match status" value="1"/>
</dbReference>
<proteinExistence type="predicted"/>